<gene>
    <name evidence="3" type="ORF">GCM10009831_14390</name>
</gene>
<dbReference type="PANTHER" id="PTHR30399">
    <property type="entry name" value="UNCHARACTERIZED PROTEIN YGJP"/>
    <property type="match status" value="1"/>
</dbReference>
<feature type="region of interest" description="Disordered" evidence="1">
    <location>
        <begin position="195"/>
        <end position="240"/>
    </location>
</feature>
<protein>
    <recommendedName>
        <fullName evidence="2">YgjP-like metallopeptidase domain-containing protein</fullName>
    </recommendedName>
</protein>
<feature type="compositionally biased region" description="Gly residues" evidence="1">
    <location>
        <begin position="197"/>
        <end position="208"/>
    </location>
</feature>
<name>A0ABN2IJ20_9ACTN</name>
<evidence type="ECO:0000313" key="3">
    <source>
        <dbReference type="EMBL" id="GAA1705827.1"/>
    </source>
</evidence>
<dbReference type="Pfam" id="PF01863">
    <property type="entry name" value="YgjP-like"/>
    <property type="match status" value="1"/>
</dbReference>
<comment type="caution">
    <text evidence="3">The sequence shown here is derived from an EMBL/GenBank/DDBJ whole genome shotgun (WGS) entry which is preliminary data.</text>
</comment>
<feature type="compositionally biased region" description="Basic and acidic residues" evidence="1">
    <location>
        <begin position="10"/>
        <end position="22"/>
    </location>
</feature>
<dbReference type="InterPro" id="IPR053136">
    <property type="entry name" value="UTP_pyrophosphatase-like"/>
</dbReference>
<feature type="region of interest" description="Disordered" evidence="1">
    <location>
        <begin position="1"/>
        <end position="47"/>
    </location>
</feature>
<keyword evidence="4" id="KW-1185">Reference proteome</keyword>
<dbReference type="InterPro" id="IPR002725">
    <property type="entry name" value="YgjP-like_metallopeptidase"/>
</dbReference>
<feature type="domain" description="YgjP-like metallopeptidase" evidence="2">
    <location>
        <begin position="109"/>
        <end position="177"/>
    </location>
</feature>
<reference evidence="3 4" key="1">
    <citation type="journal article" date="2019" name="Int. J. Syst. Evol. Microbiol.">
        <title>The Global Catalogue of Microorganisms (GCM) 10K type strain sequencing project: providing services to taxonomists for standard genome sequencing and annotation.</title>
        <authorList>
            <consortium name="The Broad Institute Genomics Platform"/>
            <consortium name="The Broad Institute Genome Sequencing Center for Infectious Disease"/>
            <person name="Wu L."/>
            <person name="Ma J."/>
        </authorList>
    </citation>
    <scope>NUCLEOTIDE SEQUENCE [LARGE SCALE GENOMIC DNA]</scope>
    <source>
        <strain evidence="3 4">JCM 16002</strain>
    </source>
</reference>
<evidence type="ECO:0000256" key="1">
    <source>
        <dbReference type="SAM" id="MobiDB-lite"/>
    </source>
</evidence>
<evidence type="ECO:0000259" key="2">
    <source>
        <dbReference type="Pfam" id="PF01863"/>
    </source>
</evidence>
<accession>A0ABN2IJ20</accession>
<evidence type="ECO:0000313" key="4">
    <source>
        <dbReference type="Proteomes" id="UP001500383"/>
    </source>
</evidence>
<proteinExistence type="predicted"/>
<dbReference type="CDD" id="cd07344">
    <property type="entry name" value="M48_yhfN_like"/>
    <property type="match status" value="1"/>
</dbReference>
<dbReference type="PANTHER" id="PTHR30399:SF1">
    <property type="entry name" value="UTP PYROPHOSPHATASE"/>
    <property type="match status" value="1"/>
</dbReference>
<sequence>MVGVPSPPRPDPDVDPDSRPDDGLPTSPDDPRIEVRRSRRRKRTVSARVEGRTVVVLMPAGLPRAEERRLVVDMLARLRRSGRRSGSRASDEDLMRRATTLSARWMDGRPRPASIRWVPAMTTRWASCSPGSGEIRVSDALREVPSYVLDYVVVHELAHLVVPGGHTPQFWAEVRRYPRTERAMGFLEAYARTPGPAGDGAAGGGEGVGDLVQDDDSRADDSLADDQGSAHGPDLTADRR</sequence>
<dbReference type="Gene3D" id="3.30.2010.10">
    <property type="entry name" value="Metalloproteases ('zincins'), catalytic domain"/>
    <property type="match status" value="1"/>
</dbReference>
<dbReference type="EMBL" id="BAAAQG010000007">
    <property type="protein sequence ID" value="GAA1705827.1"/>
    <property type="molecule type" value="Genomic_DNA"/>
</dbReference>
<organism evidence="3 4">
    <name type="scientific">Dietzia cercidiphylli</name>
    <dbReference type="NCBI Taxonomy" id="498199"/>
    <lineage>
        <taxon>Bacteria</taxon>
        <taxon>Bacillati</taxon>
        <taxon>Actinomycetota</taxon>
        <taxon>Actinomycetes</taxon>
        <taxon>Mycobacteriales</taxon>
        <taxon>Dietziaceae</taxon>
        <taxon>Dietzia</taxon>
    </lineage>
</organism>
<dbReference type="Proteomes" id="UP001500383">
    <property type="component" value="Unassembled WGS sequence"/>
</dbReference>